<evidence type="ECO:0000313" key="2">
    <source>
        <dbReference type="Proteomes" id="UP000199766"/>
    </source>
</evidence>
<accession>A0A1H9NT04</accession>
<protein>
    <submittedName>
        <fullName evidence="1">Uncharacterized protein</fullName>
    </submittedName>
</protein>
<dbReference type="EMBL" id="FOGD01000007">
    <property type="protein sequence ID" value="SER38795.1"/>
    <property type="molecule type" value="Genomic_DNA"/>
</dbReference>
<name>A0A1H9NT04_9BURK</name>
<keyword evidence="2" id="KW-1185">Reference proteome</keyword>
<gene>
    <name evidence="1" type="ORF">SAMN02982919_02324</name>
</gene>
<reference evidence="1 2" key="1">
    <citation type="submission" date="2016-10" db="EMBL/GenBank/DDBJ databases">
        <authorList>
            <person name="de Groot N.N."/>
        </authorList>
    </citation>
    <scope>NUCLEOTIDE SEQUENCE [LARGE SCALE GENOMIC DNA]</scope>
    <source>
        <strain evidence="1 2">ATCC 35958</strain>
    </source>
</reference>
<dbReference type="Proteomes" id="UP000199766">
    <property type="component" value="Unassembled WGS sequence"/>
</dbReference>
<proteinExistence type="predicted"/>
<evidence type="ECO:0000313" key="1">
    <source>
        <dbReference type="EMBL" id="SER38795.1"/>
    </source>
</evidence>
<organism evidence="1 2">
    <name type="scientific">Giesbergeria anulus</name>
    <dbReference type="NCBI Taxonomy" id="180197"/>
    <lineage>
        <taxon>Bacteria</taxon>
        <taxon>Pseudomonadati</taxon>
        <taxon>Pseudomonadota</taxon>
        <taxon>Betaproteobacteria</taxon>
        <taxon>Burkholderiales</taxon>
        <taxon>Comamonadaceae</taxon>
        <taxon>Giesbergeria</taxon>
    </lineage>
</organism>
<dbReference type="AlphaFoldDB" id="A0A1H9NT04"/>
<dbReference type="OrthoDB" id="9256023at2"/>
<dbReference type="RefSeq" id="WP_091457739.1">
    <property type="nucleotide sequence ID" value="NZ_FOGD01000007.1"/>
</dbReference>
<sequence>MNFDEKFLSVTIIPAQPGFFIIYDDKDSKEVIKGEPVIAWQIETVRVKGGEKNGEIFSHTMPVVFDGTPAENWIGVQNPDNTITLPFDRELKSLEELQEYRYPKTSSAQSDLQSHVTLGAGV</sequence>